<dbReference type="CDD" id="cd13905">
    <property type="entry name" value="CuRO_3_tcLLC2_insect_like"/>
    <property type="match status" value="1"/>
</dbReference>
<keyword evidence="2" id="KW-0479">Metal-binding</keyword>
<dbReference type="InterPro" id="IPR033138">
    <property type="entry name" value="Cu_oxidase_CS"/>
</dbReference>
<sequence>MIVISEVYSTTDGAENEFWPGLPEIIEPPYIDRLPQNKKDADYDNVPSAPHYIDTQNQRVENYPVEDTSNIPYYANTQSKYTESTSLTPFEDREGNPQNLTFRHRQKPKFPIAGLDSLRPIDERFCLNKIFNRNSSLSSPVECARTCRKGDRKICYYNFLAEYYMINGMACKLCIPNASNAFCSNCECVPADGIERSANIINRQLPGPAIEVCEGDHVVIDVTNHMPGSELTIHWHGLFQKEFQYYDGVPHITQCPIGNDNTFRYQWSANNPGTHFWHAHSGLQKMDGIFGKLIVRQTPERDPHSHLYDYDLSTHVLIINDWMHEQAVAHYPGKRFNETGQNPDSILINGKGRYTDKKTGITTNTTLEVIDVEPGKRYRIRIINAFCTVCPGMLTIQNHNLSVIATDGISTKPRTVDSITSFAGERYDIVLHANKPIGSYWIQVRGIGICAADGLQQLAILRYKGASNESLEPADYSEGLSSQGINLNPLNANCEEPTKDQICVSDLASVEPIDKDILRFEPDLKFYLPIGFYAYTLQELYQPNTYDKFMLAQGKLALAGIIDGISFKFPSSPPLSQPMDIPNNQYCNRNNLPENCTDSVCTCTHRLDIPLNAIVEIVLVDEVQGANLSHPFHMHGYAFYVMGMGTANVSSINWKIVQEMDKRNLVYRCFDNPVRKDTIAVPFNGYVVLRFRADNPGYWLFHCHFIYHQIVGMEMLLKVGKQEDVPPVPRNFPKCNQYLSTIGYNAYPPFTQSTYKP</sequence>
<dbReference type="GO" id="GO:0005507">
    <property type="term" value="F:copper ion binding"/>
    <property type="evidence" value="ECO:0007669"/>
    <property type="project" value="InterPro"/>
</dbReference>
<reference evidence="8 9" key="1">
    <citation type="journal article" date="2010" name="Science">
        <title>Genomic comparison of the ants Camponotus floridanus and Harpegnathos saltator.</title>
        <authorList>
            <person name="Bonasio R."/>
            <person name="Zhang G."/>
            <person name="Ye C."/>
            <person name="Mutti N.S."/>
            <person name="Fang X."/>
            <person name="Qin N."/>
            <person name="Donahue G."/>
            <person name="Yang P."/>
            <person name="Li Q."/>
            <person name="Li C."/>
            <person name="Zhang P."/>
            <person name="Huang Z."/>
            <person name="Berger S.L."/>
            <person name="Reinberg D."/>
            <person name="Wang J."/>
            <person name="Liebig J."/>
        </authorList>
    </citation>
    <scope>NUCLEOTIDE SEQUENCE [LARGE SCALE GENOMIC DNA]</scope>
    <source>
        <strain evidence="9">C129</strain>
    </source>
</reference>
<dbReference type="GO" id="GO:0005886">
    <property type="term" value="C:plasma membrane"/>
    <property type="evidence" value="ECO:0007669"/>
    <property type="project" value="TreeGrafter"/>
</dbReference>
<dbReference type="InterPro" id="IPR011707">
    <property type="entry name" value="Cu-oxidase-like_N"/>
</dbReference>
<evidence type="ECO:0000256" key="4">
    <source>
        <dbReference type="SAM" id="MobiDB-lite"/>
    </source>
</evidence>
<dbReference type="InterPro" id="IPR045087">
    <property type="entry name" value="Cu-oxidase_fam"/>
</dbReference>
<feature type="domain" description="Plastocyanin-like" evidence="6">
    <location>
        <begin position="585"/>
        <end position="721"/>
    </location>
</feature>
<dbReference type="Gene3D" id="2.60.40.420">
    <property type="entry name" value="Cupredoxins - blue copper proteins"/>
    <property type="match status" value="3"/>
</dbReference>
<evidence type="ECO:0000313" key="8">
    <source>
        <dbReference type="EMBL" id="EFN74335.1"/>
    </source>
</evidence>
<dbReference type="InterPro" id="IPR011706">
    <property type="entry name" value="Cu-oxidase_C"/>
</dbReference>
<dbReference type="FunFam" id="2.60.40.420:FF:000045">
    <property type="entry name" value="Laccase 2"/>
    <property type="match status" value="1"/>
</dbReference>
<dbReference type="Proteomes" id="UP000000311">
    <property type="component" value="Unassembled WGS sequence"/>
</dbReference>
<dbReference type="SUPFAM" id="SSF49503">
    <property type="entry name" value="Cupredoxins"/>
    <property type="match status" value="3"/>
</dbReference>
<dbReference type="InterPro" id="IPR002355">
    <property type="entry name" value="Cu_oxidase_Cu_BS"/>
</dbReference>
<feature type="region of interest" description="Disordered" evidence="4">
    <location>
        <begin position="83"/>
        <end position="103"/>
    </location>
</feature>
<gene>
    <name evidence="8" type="ORF">EAG_13293</name>
</gene>
<dbReference type="PANTHER" id="PTHR11709:SF232">
    <property type="entry name" value="STRAW, ISOFORM G"/>
    <property type="match status" value="1"/>
</dbReference>
<dbReference type="OMA" id="CKTHNAI"/>
<dbReference type="CDD" id="cd13858">
    <property type="entry name" value="CuRO_1_tcLCC2_insect_like"/>
    <property type="match status" value="1"/>
</dbReference>
<dbReference type="PROSITE" id="PS00080">
    <property type="entry name" value="MULTICOPPER_OXIDASE2"/>
    <property type="match status" value="1"/>
</dbReference>
<evidence type="ECO:0000256" key="3">
    <source>
        <dbReference type="ARBA" id="ARBA00023002"/>
    </source>
</evidence>
<dbReference type="FunFam" id="2.60.40.420:FF:000031">
    <property type="entry name" value="Laccase-2 isoform A"/>
    <property type="match status" value="1"/>
</dbReference>
<dbReference type="EMBL" id="GL434905">
    <property type="protein sequence ID" value="EFN74335.1"/>
    <property type="molecule type" value="Genomic_DNA"/>
</dbReference>
<dbReference type="PROSITE" id="PS00079">
    <property type="entry name" value="MULTICOPPER_OXIDASE1"/>
    <property type="match status" value="1"/>
</dbReference>
<dbReference type="Pfam" id="PF00394">
    <property type="entry name" value="Cu-oxidase"/>
    <property type="match status" value="1"/>
</dbReference>
<protein>
    <submittedName>
        <fullName evidence="8">Laccase-4</fullName>
    </submittedName>
</protein>
<dbReference type="GO" id="GO:0006826">
    <property type="term" value="P:iron ion transport"/>
    <property type="evidence" value="ECO:0007669"/>
    <property type="project" value="TreeGrafter"/>
</dbReference>
<evidence type="ECO:0000256" key="1">
    <source>
        <dbReference type="ARBA" id="ARBA00010609"/>
    </source>
</evidence>
<dbReference type="InterPro" id="IPR008972">
    <property type="entry name" value="Cupredoxin"/>
</dbReference>
<dbReference type="GO" id="GO:0016491">
    <property type="term" value="F:oxidoreductase activity"/>
    <property type="evidence" value="ECO:0007669"/>
    <property type="project" value="UniProtKB-KW"/>
</dbReference>
<dbReference type="OrthoDB" id="2121828at2759"/>
<proteinExistence type="inferred from homology"/>
<accession>E1ZWT8</accession>
<keyword evidence="3" id="KW-0560">Oxidoreductase</keyword>
<keyword evidence="9" id="KW-1185">Reference proteome</keyword>
<organism evidence="9">
    <name type="scientific">Camponotus floridanus</name>
    <name type="common">Florida carpenter ant</name>
    <dbReference type="NCBI Taxonomy" id="104421"/>
    <lineage>
        <taxon>Eukaryota</taxon>
        <taxon>Metazoa</taxon>
        <taxon>Ecdysozoa</taxon>
        <taxon>Arthropoda</taxon>
        <taxon>Hexapoda</taxon>
        <taxon>Insecta</taxon>
        <taxon>Pterygota</taxon>
        <taxon>Neoptera</taxon>
        <taxon>Endopterygota</taxon>
        <taxon>Hymenoptera</taxon>
        <taxon>Apocrita</taxon>
        <taxon>Aculeata</taxon>
        <taxon>Formicoidea</taxon>
        <taxon>Formicidae</taxon>
        <taxon>Formicinae</taxon>
        <taxon>Camponotus</taxon>
    </lineage>
</organism>
<feature type="domain" description="Plastocyanin-like" evidence="5">
    <location>
        <begin position="315"/>
        <end position="466"/>
    </location>
</feature>
<evidence type="ECO:0000259" key="6">
    <source>
        <dbReference type="Pfam" id="PF07731"/>
    </source>
</evidence>
<dbReference type="Pfam" id="PF07731">
    <property type="entry name" value="Cu-oxidase_2"/>
    <property type="match status" value="1"/>
</dbReference>
<dbReference type="InterPro" id="IPR001117">
    <property type="entry name" value="Cu-oxidase_2nd"/>
</dbReference>
<dbReference type="PANTHER" id="PTHR11709">
    <property type="entry name" value="MULTI-COPPER OXIDASE"/>
    <property type="match status" value="1"/>
</dbReference>
<comment type="similarity">
    <text evidence="1">Belongs to the multicopper oxidase family.</text>
</comment>
<dbReference type="Pfam" id="PF07732">
    <property type="entry name" value="Cu-oxidase_3"/>
    <property type="match status" value="1"/>
</dbReference>
<dbReference type="InParanoid" id="E1ZWT8"/>
<name>E1ZWT8_CAMFO</name>
<evidence type="ECO:0000256" key="2">
    <source>
        <dbReference type="ARBA" id="ARBA00022723"/>
    </source>
</evidence>
<feature type="domain" description="Plastocyanin-like" evidence="7">
    <location>
        <begin position="187"/>
        <end position="298"/>
    </location>
</feature>
<dbReference type="CDD" id="cd13884">
    <property type="entry name" value="CuRO_2_tcLCC_insect_like"/>
    <property type="match status" value="1"/>
</dbReference>
<evidence type="ECO:0000313" key="9">
    <source>
        <dbReference type="Proteomes" id="UP000000311"/>
    </source>
</evidence>
<evidence type="ECO:0000259" key="7">
    <source>
        <dbReference type="Pfam" id="PF07732"/>
    </source>
</evidence>
<dbReference type="AlphaFoldDB" id="E1ZWT8"/>
<evidence type="ECO:0000259" key="5">
    <source>
        <dbReference type="Pfam" id="PF00394"/>
    </source>
</evidence>